<dbReference type="RefSeq" id="WP_377942592.1">
    <property type="nucleotide sequence ID" value="NZ_JBHUCX010000020.1"/>
</dbReference>
<evidence type="ECO:0000313" key="2">
    <source>
        <dbReference type="EMBL" id="MFD1674738.1"/>
    </source>
</evidence>
<organism evidence="2 3">
    <name type="scientific">Alicyclobacillus fodiniaquatilis</name>
    <dbReference type="NCBI Taxonomy" id="1661150"/>
    <lineage>
        <taxon>Bacteria</taxon>
        <taxon>Bacillati</taxon>
        <taxon>Bacillota</taxon>
        <taxon>Bacilli</taxon>
        <taxon>Bacillales</taxon>
        <taxon>Alicyclobacillaceae</taxon>
        <taxon>Alicyclobacillus</taxon>
    </lineage>
</organism>
<dbReference type="EMBL" id="JBHUCX010000020">
    <property type="protein sequence ID" value="MFD1674738.1"/>
    <property type="molecule type" value="Genomic_DNA"/>
</dbReference>
<name>A0ABW4JH84_9BACL</name>
<reference evidence="3" key="1">
    <citation type="journal article" date="2019" name="Int. J. Syst. Evol. Microbiol.">
        <title>The Global Catalogue of Microorganisms (GCM) 10K type strain sequencing project: providing services to taxonomists for standard genome sequencing and annotation.</title>
        <authorList>
            <consortium name="The Broad Institute Genomics Platform"/>
            <consortium name="The Broad Institute Genome Sequencing Center for Infectious Disease"/>
            <person name="Wu L."/>
            <person name="Ma J."/>
        </authorList>
    </citation>
    <scope>NUCLEOTIDE SEQUENCE [LARGE SCALE GENOMIC DNA]</scope>
    <source>
        <strain evidence="3">CGMCC 1.12286</strain>
    </source>
</reference>
<proteinExistence type="predicted"/>
<gene>
    <name evidence="2" type="ORF">ACFSB2_08490</name>
</gene>
<feature type="region of interest" description="Disordered" evidence="1">
    <location>
        <begin position="20"/>
        <end position="48"/>
    </location>
</feature>
<keyword evidence="3" id="KW-1185">Reference proteome</keyword>
<protein>
    <submittedName>
        <fullName evidence="2">Uncharacterized protein</fullName>
    </submittedName>
</protein>
<dbReference type="Proteomes" id="UP001597079">
    <property type="component" value="Unassembled WGS sequence"/>
</dbReference>
<comment type="caution">
    <text evidence="2">The sequence shown here is derived from an EMBL/GenBank/DDBJ whole genome shotgun (WGS) entry which is preliminary data.</text>
</comment>
<evidence type="ECO:0000256" key="1">
    <source>
        <dbReference type="SAM" id="MobiDB-lite"/>
    </source>
</evidence>
<sequence>MLKPELPDYMRDMEIVQALQRMTPRKSGKSNDVNRDINKWPAEPVDEM</sequence>
<evidence type="ECO:0000313" key="3">
    <source>
        <dbReference type="Proteomes" id="UP001597079"/>
    </source>
</evidence>
<accession>A0ABW4JH84</accession>